<organism evidence="3 5">
    <name type="scientific">Ciceribacter sichuanensis</name>
    <dbReference type="NCBI Taxonomy" id="2949647"/>
    <lineage>
        <taxon>Bacteria</taxon>
        <taxon>Pseudomonadati</taxon>
        <taxon>Pseudomonadota</taxon>
        <taxon>Alphaproteobacteria</taxon>
        <taxon>Hyphomicrobiales</taxon>
        <taxon>Rhizobiaceae</taxon>
        <taxon>Ciceribacter</taxon>
    </lineage>
</organism>
<dbReference type="CDD" id="cd03454">
    <property type="entry name" value="YdeM"/>
    <property type="match status" value="1"/>
</dbReference>
<dbReference type="SUPFAM" id="SSF54637">
    <property type="entry name" value="Thioesterase/thiol ester dehydrase-isomerase"/>
    <property type="match status" value="1"/>
</dbReference>
<keyword evidence="4" id="KW-1185">Reference proteome</keyword>
<dbReference type="Gene3D" id="3.10.129.10">
    <property type="entry name" value="Hotdog Thioesterase"/>
    <property type="match status" value="1"/>
</dbReference>
<comment type="caution">
    <text evidence="3">The sequence shown here is derived from an EMBL/GenBank/DDBJ whole genome shotgun (WGS) entry which is preliminary data.</text>
</comment>
<dbReference type="InterPro" id="IPR002539">
    <property type="entry name" value="MaoC-like_dom"/>
</dbReference>
<feature type="domain" description="MaoC-like" evidence="1">
    <location>
        <begin position="24"/>
        <end position="117"/>
    </location>
</feature>
<gene>
    <name evidence="2" type="ORF">NBH20_04700</name>
    <name evidence="3" type="ORF">NBH21_02425</name>
</gene>
<evidence type="ECO:0000313" key="2">
    <source>
        <dbReference type="EMBL" id="MCM2400441.1"/>
    </source>
</evidence>
<evidence type="ECO:0000313" key="4">
    <source>
        <dbReference type="Proteomes" id="UP001155079"/>
    </source>
</evidence>
<dbReference type="EMBL" id="JAMQAY010000001">
    <property type="protein sequence ID" value="MCM2400441.1"/>
    <property type="molecule type" value="Genomic_DNA"/>
</dbReference>
<dbReference type="RefSeq" id="WP_250912362.1">
    <property type="nucleotide sequence ID" value="NZ_JAMQAY010000001.1"/>
</dbReference>
<dbReference type="AlphaFoldDB" id="A0AAJ1BSK6"/>
<dbReference type="Pfam" id="PF01575">
    <property type="entry name" value="MaoC_dehydratas"/>
    <property type="match status" value="1"/>
</dbReference>
<dbReference type="Proteomes" id="UP001155380">
    <property type="component" value="Unassembled WGS sequence"/>
</dbReference>
<evidence type="ECO:0000259" key="1">
    <source>
        <dbReference type="Pfam" id="PF01575"/>
    </source>
</evidence>
<proteinExistence type="predicted"/>
<reference evidence="3 4" key="1">
    <citation type="submission" date="2022-06" db="EMBL/GenBank/DDBJ databases">
        <authorList>
            <person name="Sun Q."/>
        </authorList>
    </citation>
    <scope>NUCLEOTIDE SEQUENCE</scope>
    <source>
        <strain evidence="3">S101</strain>
        <strain evidence="2 4">S153</strain>
    </source>
</reference>
<dbReference type="Proteomes" id="UP001155079">
    <property type="component" value="Unassembled WGS sequence"/>
</dbReference>
<dbReference type="EMBL" id="JAMXLX010000001">
    <property type="protein sequence ID" value="MCO5955617.1"/>
    <property type="molecule type" value="Genomic_DNA"/>
</dbReference>
<dbReference type="PANTHER" id="PTHR43664">
    <property type="entry name" value="MONOAMINE OXIDASE-RELATED"/>
    <property type="match status" value="1"/>
</dbReference>
<evidence type="ECO:0000313" key="5">
    <source>
        <dbReference type="Proteomes" id="UP001155380"/>
    </source>
</evidence>
<evidence type="ECO:0000313" key="3">
    <source>
        <dbReference type="EMBL" id="MCO5955617.1"/>
    </source>
</evidence>
<dbReference type="PANTHER" id="PTHR43664:SF1">
    <property type="entry name" value="BETA-METHYLMALYL-COA DEHYDRATASE"/>
    <property type="match status" value="1"/>
</dbReference>
<protein>
    <submittedName>
        <fullName evidence="3">MaoC family dehydratase</fullName>
    </submittedName>
</protein>
<accession>A0AAJ1BSK6</accession>
<dbReference type="InterPro" id="IPR029069">
    <property type="entry name" value="HotDog_dom_sf"/>
</dbReference>
<sequence>MTEDAQAVKLYLDDLTVGQRFTSPSHVMELNEIREFAGRYDPQFFHLDEELARDSLFGKLAASGWHTAATTMRLLVQSLPLAGGLIGAGGEISWPRATWPGDRIHVESEIVTIAPSRSKPERGLVTFRSETINQDGEIVQVFTPKIVSWRRGAVIAGA</sequence>
<name>A0AAJ1BSK6_9HYPH</name>
<dbReference type="InterPro" id="IPR052342">
    <property type="entry name" value="MCH/BMMD"/>
</dbReference>